<dbReference type="EMBL" id="JBITDC010000027">
    <property type="protein sequence ID" value="MFI5681287.1"/>
    <property type="molecule type" value="Genomic_DNA"/>
</dbReference>
<evidence type="ECO:0000313" key="2">
    <source>
        <dbReference type="EMBL" id="MFI5681287.1"/>
    </source>
</evidence>
<gene>
    <name evidence="2" type="ORF">ACIA8P_42905</name>
</gene>
<protein>
    <recommendedName>
        <fullName evidence="4">ATP-binding protein</fullName>
    </recommendedName>
</protein>
<name>A0ABW7YHJ8_STRCE</name>
<feature type="compositionally biased region" description="Basic and acidic residues" evidence="1">
    <location>
        <begin position="128"/>
        <end position="151"/>
    </location>
</feature>
<dbReference type="RefSeq" id="WP_398661845.1">
    <property type="nucleotide sequence ID" value="NZ_JBITDC010000027.1"/>
</dbReference>
<dbReference type="Proteomes" id="UP001612415">
    <property type="component" value="Unassembled WGS sequence"/>
</dbReference>
<keyword evidence="3" id="KW-1185">Reference proteome</keyword>
<evidence type="ECO:0000256" key="1">
    <source>
        <dbReference type="SAM" id="MobiDB-lite"/>
    </source>
</evidence>
<evidence type="ECO:0008006" key="4">
    <source>
        <dbReference type="Google" id="ProtNLM"/>
    </source>
</evidence>
<feature type="region of interest" description="Disordered" evidence="1">
    <location>
        <begin position="1"/>
        <end position="38"/>
    </location>
</feature>
<dbReference type="CDD" id="cd01983">
    <property type="entry name" value="SIMIBI"/>
    <property type="match status" value="1"/>
</dbReference>
<organism evidence="2 3">
    <name type="scientific">Streptomyces cellulosae</name>
    <dbReference type="NCBI Taxonomy" id="1968"/>
    <lineage>
        <taxon>Bacteria</taxon>
        <taxon>Bacillati</taxon>
        <taxon>Actinomycetota</taxon>
        <taxon>Actinomycetes</taxon>
        <taxon>Kitasatosporales</taxon>
        <taxon>Streptomycetaceae</taxon>
        <taxon>Streptomyces</taxon>
    </lineage>
</organism>
<accession>A0ABW7YHJ8</accession>
<comment type="caution">
    <text evidence="2">The sequence shown here is derived from an EMBL/GenBank/DDBJ whole genome shotgun (WGS) entry which is preliminary data.</text>
</comment>
<proteinExistence type="predicted"/>
<reference evidence="2 3" key="1">
    <citation type="submission" date="2024-10" db="EMBL/GenBank/DDBJ databases">
        <title>The Natural Products Discovery Center: Release of the First 8490 Sequenced Strains for Exploring Actinobacteria Biosynthetic Diversity.</title>
        <authorList>
            <person name="Kalkreuter E."/>
            <person name="Kautsar S.A."/>
            <person name="Yang D."/>
            <person name="Bader C.D."/>
            <person name="Teijaro C.N."/>
            <person name="Fluegel L."/>
            <person name="Davis C.M."/>
            <person name="Simpson J.R."/>
            <person name="Lauterbach L."/>
            <person name="Steele A.D."/>
            <person name="Gui C."/>
            <person name="Meng S."/>
            <person name="Li G."/>
            <person name="Viehrig K."/>
            <person name="Ye F."/>
            <person name="Su P."/>
            <person name="Kiefer A.F."/>
            <person name="Nichols A."/>
            <person name="Cepeda A.J."/>
            <person name="Yan W."/>
            <person name="Fan B."/>
            <person name="Jiang Y."/>
            <person name="Adhikari A."/>
            <person name="Zheng C.-J."/>
            <person name="Schuster L."/>
            <person name="Cowan T.M."/>
            <person name="Smanski M.J."/>
            <person name="Chevrette M.G."/>
            <person name="De Carvalho L.P.S."/>
            <person name="Shen B."/>
        </authorList>
    </citation>
    <scope>NUCLEOTIDE SEQUENCE [LARGE SCALE GENOMIC DNA]</scope>
    <source>
        <strain evidence="2 3">NPDC051599</strain>
    </source>
</reference>
<feature type="compositionally biased region" description="Polar residues" evidence="1">
    <location>
        <begin position="29"/>
        <end position="38"/>
    </location>
</feature>
<feature type="region of interest" description="Disordered" evidence="1">
    <location>
        <begin position="128"/>
        <end position="159"/>
    </location>
</feature>
<sequence>MARTSPKPADPASNGLVRSPAALLRTRRQTVPSRSRTTQLEQLNAWSAEPGFGALPLHEPGGQGKTRLAQHLANTLTARKWSVLCLRPDTELENPAVRLFPAVRAPGRVSGGRRLHHKDVVGVADAFHSHIDPGKQHSLDRVARHPRKDSAETIPRSPR</sequence>
<evidence type="ECO:0000313" key="3">
    <source>
        <dbReference type="Proteomes" id="UP001612415"/>
    </source>
</evidence>